<evidence type="ECO:0000259" key="3">
    <source>
        <dbReference type="PROSITE" id="PS51898"/>
    </source>
</evidence>
<dbReference type="PANTHER" id="PTHR30349">
    <property type="entry name" value="PHAGE INTEGRASE-RELATED"/>
    <property type="match status" value="1"/>
</dbReference>
<dbReference type="KEGG" id="xdi:EZH22_28165"/>
<dbReference type="AlphaFoldDB" id="A0A974PP15"/>
<keyword evidence="2" id="KW-0233">DNA recombination</keyword>
<proteinExistence type="predicted"/>
<dbReference type="Gene3D" id="1.10.443.10">
    <property type="entry name" value="Intergrase catalytic core"/>
    <property type="match status" value="1"/>
</dbReference>
<dbReference type="PANTHER" id="PTHR30349:SF90">
    <property type="entry name" value="TYROSINE RECOMBINASE XERD"/>
    <property type="match status" value="1"/>
</dbReference>
<dbReference type="InterPro" id="IPR002104">
    <property type="entry name" value="Integrase_catalytic"/>
</dbReference>
<gene>
    <name evidence="4" type="ORF">EZH22_28165</name>
</gene>
<dbReference type="CDD" id="cd01188">
    <property type="entry name" value="INT_RitA_C_like"/>
    <property type="match status" value="1"/>
</dbReference>
<dbReference type="GO" id="GO:0003677">
    <property type="term" value="F:DNA binding"/>
    <property type="evidence" value="ECO:0007669"/>
    <property type="project" value="InterPro"/>
</dbReference>
<protein>
    <submittedName>
        <fullName evidence="4">Tyrosine-type recombinase/integrase</fullName>
    </submittedName>
</protein>
<accession>A0A974PP15</accession>
<reference evidence="4 5" key="1">
    <citation type="submission" date="2020-10" db="EMBL/GenBank/DDBJ databases">
        <title>Degradation of 1,4-Dioxane by Xanthobacter sp. YN2, via a Novel Group-2 Soluble Di-Iron Monooxygenase.</title>
        <authorList>
            <person name="Ma F."/>
            <person name="Wang Y."/>
            <person name="Yang J."/>
            <person name="Guo H."/>
            <person name="Su D."/>
            <person name="Yu L."/>
        </authorList>
    </citation>
    <scope>NUCLEOTIDE SEQUENCE [LARGE SCALE GENOMIC DNA]</scope>
    <source>
        <strain evidence="4 5">YN2</strain>
    </source>
</reference>
<dbReference type="GO" id="GO:0015074">
    <property type="term" value="P:DNA integration"/>
    <property type="evidence" value="ECO:0007669"/>
    <property type="project" value="UniProtKB-KW"/>
</dbReference>
<evidence type="ECO:0000313" key="4">
    <source>
        <dbReference type="EMBL" id="QRG06724.1"/>
    </source>
</evidence>
<keyword evidence="5" id="KW-1185">Reference proteome</keyword>
<name>A0A974PP15_9HYPH</name>
<dbReference type="InterPro" id="IPR013762">
    <property type="entry name" value="Integrase-like_cat_sf"/>
</dbReference>
<dbReference type="Pfam" id="PF00589">
    <property type="entry name" value="Phage_integrase"/>
    <property type="match status" value="1"/>
</dbReference>
<evidence type="ECO:0000256" key="1">
    <source>
        <dbReference type="ARBA" id="ARBA00022908"/>
    </source>
</evidence>
<dbReference type="InterPro" id="IPR011010">
    <property type="entry name" value="DNA_brk_join_enz"/>
</dbReference>
<organism evidence="4 5">
    <name type="scientific">Xanthobacter dioxanivorans</name>
    <dbReference type="NCBI Taxonomy" id="2528964"/>
    <lineage>
        <taxon>Bacteria</taxon>
        <taxon>Pseudomonadati</taxon>
        <taxon>Pseudomonadota</taxon>
        <taxon>Alphaproteobacteria</taxon>
        <taxon>Hyphomicrobiales</taxon>
        <taxon>Xanthobacteraceae</taxon>
        <taxon>Xanthobacter</taxon>
    </lineage>
</organism>
<keyword evidence="1" id="KW-0229">DNA integration</keyword>
<feature type="domain" description="Tyr recombinase" evidence="3">
    <location>
        <begin position="179"/>
        <end position="360"/>
    </location>
</feature>
<dbReference type="PROSITE" id="PS51898">
    <property type="entry name" value="TYR_RECOMBINASE"/>
    <property type="match status" value="1"/>
</dbReference>
<dbReference type="Proteomes" id="UP000596427">
    <property type="component" value="Chromosome"/>
</dbReference>
<dbReference type="EMBL" id="CP063362">
    <property type="protein sequence ID" value="QRG06724.1"/>
    <property type="molecule type" value="Genomic_DNA"/>
</dbReference>
<evidence type="ECO:0000313" key="5">
    <source>
        <dbReference type="Proteomes" id="UP000596427"/>
    </source>
</evidence>
<dbReference type="InterPro" id="IPR050090">
    <property type="entry name" value="Tyrosine_recombinase_XerCD"/>
</dbReference>
<dbReference type="GO" id="GO:0006310">
    <property type="term" value="P:DNA recombination"/>
    <property type="evidence" value="ECO:0007669"/>
    <property type="project" value="UniProtKB-KW"/>
</dbReference>
<sequence length="367" mass="39087">MQVHAVAMPRQGDIAGVGVQPRRRQNMGAVHGHALRLVDGRRIAVVDPVVILQVERDAAPIVGAHRHRPSADLVDGAERAVLHAKAALVLQEHDPVAGGEVSLPPLDGDAHVITQIAGGPHPLPCIAFVTAHCPRLSRGAAKLTVTALRSFLGFLHLEGVIAESLSSAVPSVAGRRLVGLPKGLAPDQIQCLLASCDSHTRRGCRDVAILTMLVRLGMRAGEVAKLQLDDIDWRAGEIVVRGKGNSIERLPLPPDVGEAVAEYLQSARPPSAQGRTVFVRIKAPHRHLTSCGVSNVVADAGQKAGLGRIHAHRLRHTTAMQMLRAGASLPEVGQLLRHRSALTTAIYAKIDRETLRMIARAWPGDAA</sequence>
<evidence type="ECO:0000256" key="2">
    <source>
        <dbReference type="ARBA" id="ARBA00023172"/>
    </source>
</evidence>
<dbReference type="SUPFAM" id="SSF56349">
    <property type="entry name" value="DNA breaking-rejoining enzymes"/>
    <property type="match status" value="1"/>
</dbReference>